<protein>
    <submittedName>
        <fullName evidence="3">Alpha/beta hydrolase</fullName>
    </submittedName>
</protein>
<proteinExistence type="predicted"/>
<dbReference type="EMBL" id="JBHMEX010000054">
    <property type="protein sequence ID" value="MFB9065763.1"/>
    <property type="molecule type" value="Genomic_DNA"/>
</dbReference>
<dbReference type="Proteomes" id="UP001589589">
    <property type="component" value="Unassembled WGS sequence"/>
</dbReference>
<dbReference type="PANTHER" id="PTHR48081:SF8">
    <property type="entry name" value="ALPHA_BETA HYDROLASE FOLD-3 DOMAIN-CONTAINING PROTEIN-RELATED"/>
    <property type="match status" value="1"/>
</dbReference>
<gene>
    <name evidence="3" type="ORF">ACFFUQ_17210</name>
</gene>
<dbReference type="InterPro" id="IPR013094">
    <property type="entry name" value="AB_hydrolase_3"/>
</dbReference>
<feature type="domain" description="Alpha/beta hydrolase fold-3" evidence="2">
    <location>
        <begin position="105"/>
        <end position="310"/>
    </location>
</feature>
<sequence>MKTIGGTVDKFLNNFGMENIMEKIDKDLLKAILESPFNQIDYENLLENDPVKIRKEEMLVALKEEPLVIPEQVHVEDIEIPSSDLSRKIRLRTYKPKGKQNLPVLLYFHGGAFIYGTPEQYDFIFFRLVQDMELLIVSVDYRLAPEHPFPAAIEDGYDALLWLSKHVNQIGGNNNTILIGGSSAGGTIAASITHLARDKKEVAIRHQYLLYPPMSSLLETSSMNELANAPMQTKNAAKWMWKHYLQDNITEPPKYAVPLLEENCSNLPNATIIVCELDPLKDEAKMYGQKLKDAGIAVNLVEIKGAVHAFDFFPSLASDTFYNQQIKLLKQILN</sequence>
<accession>A0ABV5FQI1</accession>
<evidence type="ECO:0000313" key="3">
    <source>
        <dbReference type="EMBL" id="MFB9065763.1"/>
    </source>
</evidence>
<dbReference type="GO" id="GO:0016787">
    <property type="term" value="F:hydrolase activity"/>
    <property type="evidence" value="ECO:0007669"/>
    <property type="project" value="UniProtKB-KW"/>
</dbReference>
<keyword evidence="1 3" id="KW-0378">Hydrolase</keyword>
<keyword evidence="4" id="KW-1185">Reference proteome</keyword>
<reference evidence="3 4" key="1">
    <citation type="submission" date="2024-09" db="EMBL/GenBank/DDBJ databases">
        <authorList>
            <person name="Sun Q."/>
            <person name="Mori K."/>
        </authorList>
    </citation>
    <scope>NUCLEOTIDE SEQUENCE [LARGE SCALE GENOMIC DNA]</scope>
    <source>
        <strain evidence="3 4">CECT 7908</strain>
    </source>
</reference>
<name>A0ABV5FQI1_9FLAO</name>
<organism evidence="3 4">
    <name type="scientific">Flavobacterium branchiarum</name>
    <dbReference type="NCBI Taxonomy" id="1114870"/>
    <lineage>
        <taxon>Bacteria</taxon>
        <taxon>Pseudomonadati</taxon>
        <taxon>Bacteroidota</taxon>
        <taxon>Flavobacteriia</taxon>
        <taxon>Flavobacteriales</taxon>
        <taxon>Flavobacteriaceae</taxon>
        <taxon>Flavobacterium</taxon>
    </lineage>
</organism>
<dbReference type="Gene3D" id="3.40.50.1820">
    <property type="entry name" value="alpha/beta hydrolase"/>
    <property type="match status" value="1"/>
</dbReference>
<dbReference type="RefSeq" id="WP_290264145.1">
    <property type="nucleotide sequence ID" value="NZ_JAUFQQ010000003.1"/>
</dbReference>
<evidence type="ECO:0000259" key="2">
    <source>
        <dbReference type="Pfam" id="PF07859"/>
    </source>
</evidence>
<dbReference type="InterPro" id="IPR029058">
    <property type="entry name" value="AB_hydrolase_fold"/>
</dbReference>
<evidence type="ECO:0000313" key="4">
    <source>
        <dbReference type="Proteomes" id="UP001589589"/>
    </source>
</evidence>
<dbReference type="InterPro" id="IPR050300">
    <property type="entry name" value="GDXG_lipolytic_enzyme"/>
</dbReference>
<dbReference type="Pfam" id="PF07859">
    <property type="entry name" value="Abhydrolase_3"/>
    <property type="match status" value="1"/>
</dbReference>
<evidence type="ECO:0000256" key="1">
    <source>
        <dbReference type="ARBA" id="ARBA00022801"/>
    </source>
</evidence>
<comment type="caution">
    <text evidence="3">The sequence shown here is derived from an EMBL/GenBank/DDBJ whole genome shotgun (WGS) entry which is preliminary data.</text>
</comment>
<dbReference type="SUPFAM" id="SSF53474">
    <property type="entry name" value="alpha/beta-Hydrolases"/>
    <property type="match status" value="1"/>
</dbReference>
<dbReference type="PANTHER" id="PTHR48081">
    <property type="entry name" value="AB HYDROLASE SUPERFAMILY PROTEIN C4A8.06C"/>
    <property type="match status" value="1"/>
</dbReference>